<evidence type="ECO:0000313" key="2">
    <source>
        <dbReference type="Proteomes" id="UP001049518"/>
    </source>
</evidence>
<keyword evidence="2" id="KW-1185">Reference proteome</keyword>
<evidence type="ECO:0000313" key="1">
    <source>
        <dbReference type="EMBL" id="QXJ25984.1"/>
    </source>
</evidence>
<name>A0ABX8R6E0_9ACTN</name>
<dbReference type="Proteomes" id="UP001049518">
    <property type="component" value="Chromosome"/>
</dbReference>
<accession>A0ABX8R6E0</accession>
<reference evidence="1" key="1">
    <citation type="submission" date="2020-07" db="EMBL/GenBank/DDBJ databases">
        <authorList>
            <person name="Tarantini F.S."/>
            <person name="Hong K.W."/>
            <person name="Chan K.G."/>
        </authorList>
    </citation>
    <scope>NUCLEOTIDE SEQUENCE</scope>
    <source>
        <strain evidence="1">32-07</strain>
    </source>
</reference>
<organism evidence="1 2">
    <name type="scientific">Actinomadura graeca</name>
    <dbReference type="NCBI Taxonomy" id="2750812"/>
    <lineage>
        <taxon>Bacteria</taxon>
        <taxon>Bacillati</taxon>
        <taxon>Actinomycetota</taxon>
        <taxon>Actinomycetes</taxon>
        <taxon>Streptosporangiales</taxon>
        <taxon>Thermomonosporaceae</taxon>
        <taxon>Actinomadura</taxon>
    </lineage>
</organism>
<evidence type="ECO:0008006" key="3">
    <source>
        <dbReference type="Google" id="ProtNLM"/>
    </source>
</evidence>
<proteinExistence type="predicted"/>
<protein>
    <recommendedName>
        <fullName evidence="3">Molecular chaperone DnaJ</fullName>
    </recommendedName>
</protein>
<gene>
    <name evidence="1" type="ORF">AGRA3207_007558</name>
</gene>
<sequence length="47" mass="4972">MGRKRTPVPCLACDGTGQITTTRTNRRTGEAVKQEALCMTCSGDANA</sequence>
<dbReference type="RefSeq" id="WP_231332198.1">
    <property type="nucleotide sequence ID" value="NZ_CP059572.1"/>
</dbReference>
<dbReference type="EMBL" id="CP059572">
    <property type="protein sequence ID" value="QXJ25984.1"/>
    <property type="molecule type" value="Genomic_DNA"/>
</dbReference>